<dbReference type="AlphaFoldDB" id="A0A6L5YJ10"/>
<protein>
    <submittedName>
        <fullName evidence="3">EAL domain-containing protein</fullName>
    </submittedName>
</protein>
<dbReference type="CDD" id="cd01948">
    <property type="entry name" value="EAL"/>
    <property type="match status" value="1"/>
</dbReference>
<dbReference type="Proteomes" id="UP000476055">
    <property type="component" value="Unassembled WGS sequence"/>
</dbReference>
<dbReference type="InterPro" id="IPR001633">
    <property type="entry name" value="EAL_dom"/>
</dbReference>
<dbReference type="InterPro" id="IPR035919">
    <property type="entry name" value="EAL_sf"/>
</dbReference>
<dbReference type="InterPro" id="IPR000160">
    <property type="entry name" value="GGDEF_dom"/>
</dbReference>
<dbReference type="SUPFAM" id="SSF55785">
    <property type="entry name" value="PYP-like sensor domain (PAS domain)"/>
    <property type="match status" value="1"/>
</dbReference>
<dbReference type="SUPFAM" id="SSF141868">
    <property type="entry name" value="EAL domain-like"/>
    <property type="match status" value="1"/>
</dbReference>
<organism evidence="3 4">
    <name type="scientific">Waltera intestinalis</name>
    <dbReference type="NCBI Taxonomy" id="2606635"/>
    <lineage>
        <taxon>Bacteria</taxon>
        <taxon>Bacillati</taxon>
        <taxon>Bacillota</taxon>
        <taxon>Clostridia</taxon>
        <taxon>Lachnospirales</taxon>
        <taxon>Lachnospiraceae</taxon>
        <taxon>Waltera</taxon>
    </lineage>
</organism>
<feature type="domain" description="GGDEF" evidence="2">
    <location>
        <begin position="165"/>
        <end position="296"/>
    </location>
</feature>
<evidence type="ECO:0000313" key="4">
    <source>
        <dbReference type="Proteomes" id="UP000476055"/>
    </source>
</evidence>
<dbReference type="Pfam" id="PF00990">
    <property type="entry name" value="GGDEF"/>
    <property type="match status" value="1"/>
</dbReference>
<dbReference type="InterPro" id="IPR013655">
    <property type="entry name" value="PAS_fold_3"/>
</dbReference>
<evidence type="ECO:0000313" key="3">
    <source>
        <dbReference type="EMBL" id="MST57928.1"/>
    </source>
</evidence>
<accession>A0A6L5YJ10</accession>
<comment type="caution">
    <text evidence="3">The sequence shown here is derived from an EMBL/GenBank/DDBJ whole genome shotgun (WGS) entry which is preliminary data.</text>
</comment>
<dbReference type="InterPro" id="IPR043128">
    <property type="entry name" value="Rev_trsase/Diguanyl_cyclase"/>
</dbReference>
<proteinExistence type="predicted"/>
<dbReference type="Gene3D" id="3.20.20.450">
    <property type="entry name" value="EAL domain"/>
    <property type="match status" value="1"/>
</dbReference>
<evidence type="ECO:0000259" key="1">
    <source>
        <dbReference type="PROSITE" id="PS50883"/>
    </source>
</evidence>
<dbReference type="SUPFAM" id="SSF55073">
    <property type="entry name" value="Nucleotide cyclase"/>
    <property type="match status" value="1"/>
</dbReference>
<dbReference type="PANTHER" id="PTHR33121:SF79">
    <property type="entry name" value="CYCLIC DI-GMP PHOSPHODIESTERASE PDED-RELATED"/>
    <property type="match status" value="1"/>
</dbReference>
<dbReference type="InterPro" id="IPR029787">
    <property type="entry name" value="Nucleotide_cyclase"/>
</dbReference>
<dbReference type="PROSITE" id="PS50883">
    <property type="entry name" value="EAL"/>
    <property type="match status" value="1"/>
</dbReference>
<dbReference type="PROSITE" id="PS50887">
    <property type="entry name" value="GGDEF"/>
    <property type="match status" value="1"/>
</dbReference>
<dbReference type="PANTHER" id="PTHR33121">
    <property type="entry name" value="CYCLIC DI-GMP PHOSPHODIESTERASE PDEF"/>
    <property type="match status" value="1"/>
</dbReference>
<dbReference type="Pfam" id="PF08447">
    <property type="entry name" value="PAS_3"/>
    <property type="match status" value="1"/>
</dbReference>
<dbReference type="Pfam" id="PF00563">
    <property type="entry name" value="EAL"/>
    <property type="match status" value="1"/>
</dbReference>
<dbReference type="EMBL" id="VUMU01000006">
    <property type="protein sequence ID" value="MST57928.1"/>
    <property type="molecule type" value="Genomic_DNA"/>
</dbReference>
<dbReference type="GO" id="GO:0071111">
    <property type="term" value="F:cyclic-guanylate-specific phosphodiesterase activity"/>
    <property type="evidence" value="ECO:0007669"/>
    <property type="project" value="InterPro"/>
</dbReference>
<dbReference type="InterPro" id="IPR035965">
    <property type="entry name" value="PAS-like_dom_sf"/>
</dbReference>
<dbReference type="SMART" id="SM00052">
    <property type="entry name" value="EAL"/>
    <property type="match status" value="1"/>
</dbReference>
<gene>
    <name evidence="3" type="ORF">FYJ59_06670</name>
</gene>
<dbReference type="Gene3D" id="3.30.450.20">
    <property type="entry name" value="PAS domain"/>
    <property type="match status" value="1"/>
</dbReference>
<name>A0A6L5YJ10_9FIRM</name>
<sequence>MSINKYDEQKFWEEVDILFPDIVKAITSLAKKSYISITNLRNGVTWWSEKAMEYFGMQENYTIRGREQSKRSIHPDDLEDFRRGFRERVAGKNMDEPWEYRVSDGSTYNRISARAKMLNDKDGKPFVIVIRYNNYGISDEVDATTGLHTEPALDREIREFLEESGQGALLKIGLDQFSHINVMYGAAFSDKILNCAAQELLRLLKGKGYVYRLSGAKFVISFKKVSKAELQQIYDEIVETFENTEVEGKKIPLKVSAGAIFMEPYMKETNAVRSRLTYALNHSRLEHHGELVIFNDEVCGSDENQFELIGVIHQCATHNFEGFRMFYQPIADTKTGKIRGMEALLRWELEPYGMVSPGVFMEWLEQDPCIFDLGNWILRTALTDVQKLRKETEGFFVNVNVAAAQLERREFRNAVMNILKETGARPEELCLELTERCRDLDIHFLRGEVEFFHSQGIKIALDDFGTGNSSLSLALELPFDELKVDMSFIRDIKQKPQNQAMVQSIVDYARRTNTETCIEGIENKEVSDYIEQFGSTWQQGYYYSKPVPIDRFEEVLREKSTEKE</sequence>
<dbReference type="SMART" id="SM00267">
    <property type="entry name" value="GGDEF"/>
    <property type="match status" value="1"/>
</dbReference>
<dbReference type="RefSeq" id="WP_154496056.1">
    <property type="nucleotide sequence ID" value="NZ_VUMU01000006.1"/>
</dbReference>
<dbReference type="InterPro" id="IPR050706">
    <property type="entry name" value="Cyclic-di-GMP_PDE-like"/>
</dbReference>
<evidence type="ECO:0000259" key="2">
    <source>
        <dbReference type="PROSITE" id="PS50887"/>
    </source>
</evidence>
<keyword evidence="4" id="KW-1185">Reference proteome</keyword>
<feature type="domain" description="EAL" evidence="1">
    <location>
        <begin position="305"/>
        <end position="560"/>
    </location>
</feature>
<dbReference type="Gene3D" id="3.30.70.270">
    <property type="match status" value="1"/>
</dbReference>
<reference evidence="3 4" key="1">
    <citation type="submission" date="2019-08" db="EMBL/GenBank/DDBJ databases">
        <title>In-depth cultivation of the pig gut microbiome towards novel bacterial diversity and tailored functional studies.</title>
        <authorList>
            <person name="Wylensek D."/>
            <person name="Hitch T.C.A."/>
            <person name="Clavel T."/>
        </authorList>
    </citation>
    <scope>NUCLEOTIDE SEQUENCE [LARGE SCALE GENOMIC DNA]</scope>
    <source>
        <strain evidence="3 4">WCA3-601-WT-6H</strain>
    </source>
</reference>